<gene>
    <name evidence="13" type="ordered locus">RPA4018</name>
    <name evidence="14" type="ORF">TX73_020820</name>
</gene>
<evidence type="ECO:0000259" key="12">
    <source>
        <dbReference type="SMART" id="SM00984"/>
    </source>
</evidence>
<evidence type="ECO:0000256" key="9">
    <source>
        <dbReference type="PIRSR" id="PIRSR500134-1"/>
    </source>
</evidence>
<dbReference type="EMBL" id="CP116810">
    <property type="protein sequence ID" value="WCL94204.1"/>
    <property type="molecule type" value="Genomic_DNA"/>
</dbReference>
<dbReference type="InterPro" id="IPR017476">
    <property type="entry name" value="UDP-Glc/GDP-Man"/>
</dbReference>
<dbReference type="Pfam" id="PF00984">
    <property type="entry name" value="UDPG_MGDP_dh"/>
    <property type="match status" value="1"/>
</dbReference>
<proteinExistence type="inferred from homology"/>
<dbReference type="eggNOG" id="COG1004">
    <property type="taxonomic scope" value="Bacteria"/>
</dbReference>
<dbReference type="InterPro" id="IPR014027">
    <property type="entry name" value="UDP-Glc/GDP-Man_DH_C"/>
</dbReference>
<reference evidence="14" key="1">
    <citation type="submission" date="2003-07" db="EMBL/GenBank/DDBJ databases">
        <authorList>
            <consortium name="Rhodopseudomonas genome consortium"/>
            <person name="Larimer F."/>
            <person name="Harwood C."/>
        </authorList>
    </citation>
    <scope>NUCLEOTIDE SEQUENCE</scope>
    <source>
        <strain evidence="14">CGA009</strain>
    </source>
</reference>
<keyword evidence="5 8" id="KW-0560">Oxidoreductase</keyword>
<dbReference type="KEGG" id="rpa:TX73_020820"/>
<evidence type="ECO:0000256" key="8">
    <source>
        <dbReference type="PIRNR" id="PIRNR000124"/>
    </source>
</evidence>
<evidence type="ECO:0000256" key="10">
    <source>
        <dbReference type="PIRSR" id="PIRSR500134-2"/>
    </source>
</evidence>
<evidence type="ECO:0000256" key="1">
    <source>
        <dbReference type="ARBA" id="ARBA00004701"/>
    </source>
</evidence>
<feature type="binding site" evidence="11">
    <location>
        <position position="86"/>
    </location>
    <ligand>
        <name>NAD(+)</name>
        <dbReference type="ChEBI" id="CHEBI:57540"/>
    </ligand>
</feature>
<comment type="similarity">
    <text evidence="2 8">Belongs to the UDP-glucose/GDP-mannose dehydrogenase family.</text>
</comment>
<dbReference type="InterPro" id="IPR036220">
    <property type="entry name" value="UDP-Glc/GDP-Man_DH_C_sf"/>
</dbReference>
<evidence type="ECO:0000256" key="2">
    <source>
        <dbReference type="ARBA" id="ARBA00006601"/>
    </source>
</evidence>
<dbReference type="Pfam" id="PF03721">
    <property type="entry name" value="UDPG_MGDP_dh_N"/>
    <property type="match status" value="1"/>
</dbReference>
<dbReference type="SUPFAM" id="SSF48179">
    <property type="entry name" value="6-phosphogluconate dehydrogenase C-terminal domain-like"/>
    <property type="match status" value="1"/>
</dbReference>
<feature type="binding site" evidence="10">
    <location>
        <position position="207"/>
    </location>
    <ligand>
        <name>substrate</name>
    </ligand>
</feature>
<dbReference type="PANTHER" id="PTHR43750:SF3">
    <property type="entry name" value="UDP-GLUCOSE 6-DEHYDROGENASE TUAD"/>
    <property type="match status" value="1"/>
</dbReference>
<dbReference type="GeneID" id="66895136"/>
<dbReference type="HOGENOM" id="CLU_023810_1_2_5"/>
<dbReference type="GO" id="GO:0003979">
    <property type="term" value="F:UDP-glucose 6-dehydrogenase activity"/>
    <property type="evidence" value="ECO:0007669"/>
    <property type="project" value="UniProtKB-EC"/>
</dbReference>
<feature type="active site" description="Nucleophile" evidence="9">
    <location>
        <position position="263"/>
    </location>
</feature>
<feature type="binding site" evidence="11">
    <location>
        <position position="122"/>
    </location>
    <ligand>
        <name>NAD(+)</name>
        <dbReference type="ChEBI" id="CHEBI:57540"/>
    </ligand>
</feature>
<dbReference type="GO" id="GO:0006065">
    <property type="term" value="P:UDP-glucuronate biosynthetic process"/>
    <property type="evidence" value="ECO:0007669"/>
    <property type="project" value="UniProtKB-UniPathway"/>
</dbReference>
<keyword evidence="15" id="KW-1185">Reference proteome</keyword>
<evidence type="ECO:0000256" key="3">
    <source>
        <dbReference type="ARBA" id="ARBA00012954"/>
    </source>
</evidence>
<dbReference type="PIRSF" id="PIRSF500134">
    <property type="entry name" value="UDPglc_DH_bac"/>
    <property type="match status" value="1"/>
</dbReference>
<feature type="binding site" evidence="11">
    <location>
        <position position="35"/>
    </location>
    <ligand>
        <name>NAD(+)</name>
        <dbReference type="ChEBI" id="CHEBI:57540"/>
    </ligand>
</feature>
<feature type="binding site" evidence="10">
    <location>
        <begin position="152"/>
        <end position="155"/>
    </location>
    <ligand>
        <name>substrate</name>
    </ligand>
</feature>
<dbReference type="STRING" id="258594.RPA4018"/>
<dbReference type="InterPro" id="IPR014026">
    <property type="entry name" value="UDP-Glc/GDP-Man_DH_dimer"/>
</dbReference>
<feature type="domain" description="UDP-glucose/GDP-mannose dehydrogenase C-terminal" evidence="12">
    <location>
        <begin position="317"/>
        <end position="418"/>
    </location>
</feature>
<dbReference type="Gene3D" id="1.20.5.100">
    <property type="entry name" value="Cytochrome c1, transmembrane anchor, C-terminal"/>
    <property type="match status" value="1"/>
</dbReference>
<reference evidence="14" key="3">
    <citation type="submission" date="2022-12" db="EMBL/GenBank/DDBJ databases">
        <title>Complete genome sequence of Rhodopseudomonas palustris CGA0092 and corrections to the R. palustris CGA009 genome sequence.</title>
        <authorList>
            <person name="Mazny B.R."/>
            <person name="Sheff O.F."/>
            <person name="LaSarre B."/>
            <person name="McKinlay A."/>
            <person name="McKinlay J.B."/>
        </authorList>
    </citation>
    <scope>NUCLEOTIDE SEQUENCE</scope>
    <source>
        <strain evidence="14">CGA009</strain>
    </source>
</reference>
<evidence type="ECO:0000313" key="13">
    <source>
        <dbReference type="EMBL" id="CAE29459.1"/>
    </source>
</evidence>
<dbReference type="SMART" id="SM00984">
    <property type="entry name" value="UDPG_MGDP_dh_C"/>
    <property type="match status" value="1"/>
</dbReference>
<evidence type="ECO:0000313" key="14">
    <source>
        <dbReference type="EMBL" id="WCL94204.1"/>
    </source>
</evidence>
<organism evidence="13">
    <name type="scientific">Rhodopseudomonas palustris (strain ATCC BAA-98 / CGA009)</name>
    <dbReference type="NCBI Taxonomy" id="258594"/>
    <lineage>
        <taxon>Bacteria</taxon>
        <taxon>Pseudomonadati</taxon>
        <taxon>Pseudomonadota</taxon>
        <taxon>Alphaproteobacteria</taxon>
        <taxon>Hyphomicrobiales</taxon>
        <taxon>Nitrobacteraceae</taxon>
        <taxon>Rhodopseudomonas</taxon>
    </lineage>
</organism>
<protein>
    <recommendedName>
        <fullName evidence="4 8">UDP-glucose 6-dehydrogenase</fullName>
        <ecNumber evidence="3 8">1.1.1.22</ecNumber>
    </recommendedName>
</protein>
<name>Q6N2N2_RHOPA</name>
<comment type="catalytic activity">
    <reaction evidence="7 8">
        <text>UDP-alpha-D-glucose + 2 NAD(+) + H2O = UDP-alpha-D-glucuronate + 2 NADH + 3 H(+)</text>
        <dbReference type="Rhea" id="RHEA:23596"/>
        <dbReference type="ChEBI" id="CHEBI:15377"/>
        <dbReference type="ChEBI" id="CHEBI:15378"/>
        <dbReference type="ChEBI" id="CHEBI:57540"/>
        <dbReference type="ChEBI" id="CHEBI:57945"/>
        <dbReference type="ChEBI" id="CHEBI:58052"/>
        <dbReference type="ChEBI" id="CHEBI:58885"/>
        <dbReference type="EC" id="1.1.1.22"/>
    </reaction>
</comment>
<dbReference type="AlphaFoldDB" id="Q6N2N2"/>
<feature type="binding site" evidence="11">
    <location>
        <position position="331"/>
    </location>
    <ligand>
        <name>NAD(+)</name>
        <dbReference type="ChEBI" id="CHEBI:57540"/>
    </ligand>
</feature>
<keyword evidence="6 8" id="KW-0520">NAD</keyword>
<feature type="binding site" evidence="11">
    <location>
        <position position="266"/>
    </location>
    <ligand>
        <name>NAD(+)</name>
        <dbReference type="ChEBI" id="CHEBI:57540"/>
    </ligand>
</feature>
<evidence type="ECO:0000256" key="6">
    <source>
        <dbReference type="ARBA" id="ARBA00023027"/>
    </source>
</evidence>
<evidence type="ECO:0000313" key="15">
    <source>
        <dbReference type="Proteomes" id="UP000001426"/>
    </source>
</evidence>
<dbReference type="SUPFAM" id="SSF52413">
    <property type="entry name" value="UDP-glucose/GDP-mannose dehydrogenase C-terminal domain"/>
    <property type="match status" value="1"/>
</dbReference>
<evidence type="ECO:0000256" key="5">
    <source>
        <dbReference type="ARBA" id="ARBA00023002"/>
    </source>
</evidence>
<dbReference type="GO" id="GO:0000271">
    <property type="term" value="P:polysaccharide biosynthetic process"/>
    <property type="evidence" value="ECO:0007669"/>
    <property type="project" value="InterPro"/>
</dbReference>
<dbReference type="NCBIfam" id="TIGR03026">
    <property type="entry name" value="NDP-sugDHase"/>
    <property type="match status" value="1"/>
</dbReference>
<dbReference type="RefSeq" id="WP_011159553.1">
    <property type="nucleotide sequence ID" value="NZ_CP116810.1"/>
</dbReference>
<dbReference type="EMBL" id="BX572606">
    <property type="protein sequence ID" value="CAE29459.1"/>
    <property type="molecule type" value="Genomic_DNA"/>
</dbReference>
<reference evidence="13 15" key="2">
    <citation type="journal article" date="2004" name="Nat. Biotechnol.">
        <title>Complete genome sequence of the metabolically versatile photosynthetic bacterium Rhodopseudomonas palustris.</title>
        <authorList>
            <person name="Larimer F.W."/>
            <person name="Chain P."/>
            <person name="Hauser L."/>
            <person name="Lamerdin J."/>
            <person name="Malfatti S."/>
            <person name="Do L."/>
            <person name="Land M.L."/>
            <person name="Pelletier D.A."/>
            <person name="Beatty J.T."/>
            <person name="Lang A.S."/>
            <person name="Tabita F.R."/>
            <person name="Gibson J.L."/>
            <person name="Hanson T.E."/>
            <person name="Bobst C."/>
            <person name="Torres J.L."/>
            <person name="Peres C."/>
            <person name="Harrison F.H."/>
            <person name="Gibson J."/>
            <person name="Harwood C.S."/>
        </authorList>
    </citation>
    <scope>NUCLEOTIDE SEQUENCE [LARGE SCALE GENOMIC DNA]</scope>
    <source>
        <strain evidence="15">ATCC BAA-98 / CGA009</strain>
        <strain evidence="13">CGA009</strain>
    </source>
</reference>
<dbReference type="InterPro" id="IPR001732">
    <property type="entry name" value="UDP-Glc/GDP-Man_DH_N"/>
</dbReference>
<dbReference type="InterPro" id="IPR036291">
    <property type="entry name" value="NAD(P)-bd_dom_sf"/>
</dbReference>
<feature type="binding site" evidence="11">
    <location>
        <position position="30"/>
    </location>
    <ligand>
        <name>NAD(+)</name>
        <dbReference type="ChEBI" id="CHEBI:57540"/>
    </ligand>
</feature>
<sequence>MRITMIGTGYVGLVSGACFADFGHQVTCVDKDAGKIAALHRGEIPIYEPGLDELVAANVKAGRLDFTTDLTLPVGEADAVFIAVGTPSRRGDGHADLSYVYAAAKEIAAALKGFTVVVTKSTVPVGTGDEVERLIRETNPTADAAVASNPEFLREGAAIRDFKFPDRIVIGTADERARKVMGEIYRPLSLNQGPLMYTARRTAELIKYAANAFLATKITFINEMADLAEKVGADVQDVARGIGMDNRIGSKFLHAGPGFGGSCFPKDTRALVQTAHDHDVPVRIVEAVLAVNDNRKRAMARKVSHALGGNMRGKTIAVLGLTFKPDTDDMREAPSIPLVTGLTDMGAKVKAFDPAGMAQAKAELPDITYCEDAYDCAKGADALVIVTEWVQFRALDLPRLKAAMAQPIVVDLRNIYRPAEMAEHGFSYHSVGRGDA</sequence>
<dbReference type="SUPFAM" id="SSF51735">
    <property type="entry name" value="NAD(P)-binding Rossmann-fold domains"/>
    <property type="match status" value="1"/>
</dbReference>
<comment type="pathway">
    <text evidence="1">Nucleotide-sugar biosynthesis; UDP-alpha-D-glucuronate biosynthesis; UDP-alpha-D-glucuronate from UDP-alpha-D-glucose: step 1/1.</text>
</comment>
<feature type="binding site" evidence="10">
    <location>
        <position position="324"/>
    </location>
    <ligand>
        <name>substrate</name>
    </ligand>
</feature>
<dbReference type="InterPro" id="IPR028357">
    <property type="entry name" value="UDPglc_DH_bac"/>
</dbReference>
<evidence type="ECO:0000256" key="11">
    <source>
        <dbReference type="PIRSR" id="PIRSR500134-3"/>
    </source>
</evidence>
<accession>Q6N2N2</accession>
<dbReference type="EC" id="1.1.1.22" evidence="3 8"/>
<evidence type="ECO:0000256" key="4">
    <source>
        <dbReference type="ARBA" id="ARBA00015132"/>
    </source>
</evidence>
<dbReference type="Gene3D" id="3.40.50.720">
    <property type="entry name" value="NAD(P)-binding Rossmann-like Domain"/>
    <property type="match status" value="2"/>
</dbReference>
<dbReference type="Pfam" id="PF03720">
    <property type="entry name" value="UDPG_MGDP_dh_C"/>
    <property type="match status" value="1"/>
</dbReference>
<dbReference type="PhylomeDB" id="Q6N2N2"/>
<dbReference type="PROSITE" id="PS51257">
    <property type="entry name" value="PROKAR_LIPOPROTEIN"/>
    <property type="match status" value="1"/>
</dbReference>
<feature type="binding site" evidence="10">
    <location>
        <position position="260"/>
    </location>
    <ligand>
        <name>substrate</name>
    </ligand>
</feature>
<dbReference type="GO" id="GO:0051287">
    <property type="term" value="F:NAD binding"/>
    <property type="evidence" value="ECO:0007669"/>
    <property type="project" value="InterPro"/>
</dbReference>
<dbReference type="InterPro" id="IPR008927">
    <property type="entry name" value="6-PGluconate_DH-like_C_sf"/>
</dbReference>
<evidence type="ECO:0000256" key="7">
    <source>
        <dbReference type="ARBA" id="ARBA00047473"/>
    </source>
</evidence>
<feature type="binding site" evidence="10">
    <location>
        <begin position="252"/>
        <end position="256"/>
    </location>
    <ligand>
        <name>substrate</name>
    </ligand>
</feature>
<dbReference type="Proteomes" id="UP000001426">
    <property type="component" value="Chromosome"/>
</dbReference>
<feature type="binding site" evidence="11">
    <location>
        <position position="155"/>
    </location>
    <ligand>
        <name>NAD(+)</name>
        <dbReference type="ChEBI" id="CHEBI:57540"/>
    </ligand>
</feature>
<dbReference type="PIRSF" id="PIRSF000124">
    <property type="entry name" value="UDPglc_GDPman_dh"/>
    <property type="match status" value="1"/>
</dbReference>
<dbReference type="PANTHER" id="PTHR43750">
    <property type="entry name" value="UDP-GLUCOSE 6-DEHYDROGENASE TUAD"/>
    <property type="match status" value="1"/>
</dbReference>
<dbReference type="UniPathway" id="UPA00038">
    <property type="reaction ID" value="UER00491"/>
</dbReference>